<evidence type="ECO:0000256" key="1">
    <source>
        <dbReference type="PROSITE-ProRule" id="PRU00846"/>
    </source>
</evidence>
<evidence type="ECO:0000259" key="4">
    <source>
        <dbReference type="PROSITE" id="PS51512"/>
    </source>
</evidence>
<sequence>MAGESYIGSKISLISLSDIRYVGILHSINAQDSTVGLKQVRSFGTEGRKGKMDEEISPSENVFDYVVFRGSDIKDLQVFEAPPKPTPPPPQSLPQDPAIMSMGGYPPANPYMGNNMYMQPPPPPQQQQQQQPPLPPQSQQQIPPPQQQQQQTPSFQSPVLQQQGPQAQRMQPVSAAGLPQQSQQVQHSQQAQKAQQSQAQQAQQAQQKAQQSQHVQHQAQQQAQPRTQRSQRPQQAQPKPPQQQQQQQRVQPKSRLQTTESIYWKPAGPEMSQFEKDTLDELRAEFEEADAVQPAINEATIEELAKKVSEMNPVEEVKEERTNRRNNKRQPRKDFNIPSSEFDFAASNAKFDKSEMKTDGVDEEETISAFPDGFYNRSSSFFDNISCESKERSEQRESEPRRNHFQEERKLNMETFGQATADQSRYRNNYHRGRGGNYRGRGGYYRGNRNTNSNNEFRQNKA</sequence>
<dbReference type="SMART" id="SM01271">
    <property type="entry name" value="LSM14"/>
    <property type="match status" value="1"/>
</dbReference>
<evidence type="ECO:0000313" key="8">
    <source>
        <dbReference type="EMBL" id="RCI03768.1"/>
    </source>
</evidence>
<feature type="domain" description="FFD box profile" evidence="5">
    <location>
        <begin position="373"/>
        <end position="389"/>
    </location>
</feature>
<dbReference type="GO" id="GO:0003729">
    <property type="term" value="F:mRNA binding"/>
    <property type="evidence" value="ECO:0007669"/>
    <property type="project" value="TreeGrafter"/>
</dbReference>
<feature type="region of interest" description="Disordered" evidence="3">
    <location>
        <begin position="386"/>
        <end position="462"/>
    </location>
</feature>
<dbReference type="SMART" id="SM01199">
    <property type="entry name" value="FDF"/>
    <property type="match status" value="1"/>
</dbReference>
<dbReference type="STRING" id="4846.A0A367KNK2"/>
<dbReference type="AlphaFoldDB" id="A0A367KNK2"/>
<evidence type="ECO:0000259" key="6">
    <source>
        <dbReference type="PROSITE" id="PS51536"/>
    </source>
</evidence>
<evidence type="ECO:0000259" key="5">
    <source>
        <dbReference type="PROSITE" id="PS51513"/>
    </source>
</evidence>
<accession>A0A367KNK2</accession>
<feature type="compositionally biased region" description="Low complexity" evidence="3">
    <location>
        <begin position="446"/>
        <end position="455"/>
    </location>
</feature>
<feature type="compositionally biased region" description="Pro residues" evidence="3">
    <location>
        <begin position="132"/>
        <end position="146"/>
    </location>
</feature>
<keyword evidence="9" id="KW-1185">Reference proteome</keyword>
<evidence type="ECO:0008006" key="10">
    <source>
        <dbReference type="Google" id="ProtNLM"/>
    </source>
</evidence>
<feature type="region of interest" description="Disordered" evidence="3">
    <location>
        <begin position="78"/>
        <end position="274"/>
    </location>
</feature>
<dbReference type="InterPro" id="IPR025762">
    <property type="entry name" value="DFDF"/>
</dbReference>
<evidence type="ECO:0000256" key="3">
    <source>
        <dbReference type="SAM" id="MobiDB-lite"/>
    </source>
</evidence>
<feature type="domain" description="Sm" evidence="7">
    <location>
        <begin position="1"/>
        <end position="82"/>
    </location>
</feature>
<dbReference type="Pfam" id="PF12701">
    <property type="entry name" value="LSM14"/>
    <property type="match status" value="1"/>
</dbReference>
<evidence type="ECO:0000256" key="2">
    <source>
        <dbReference type="PROSITE-ProRule" id="PRU00869"/>
    </source>
</evidence>
<dbReference type="PROSITE" id="PS51536">
    <property type="entry name" value="TFG"/>
    <property type="match status" value="1"/>
</dbReference>
<dbReference type="InterPro" id="IPR019050">
    <property type="entry name" value="FDF_dom"/>
</dbReference>
<dbReference type="PROSITE" id="PS52002">
    <property type="entry name" value="SM"/>
    <property type="match status" value="1"/>
</dbReference>
<feature type="compositionally biased region" description="Low complexity" evidence="3">
    <location>
        <begin position="180"/>
        <end position="254"/>
    </location>
</feature>
<feature type="compositionally biased region" description="Low complexity" evidence="3">
    <location>
        <begin position="147"/>
        <end position="171"/>
    </location>
</feature>
<evidence type="ECO:0000313" key="9">
    <source>
        <dbReference type="Proteomes" id="UP000253551"/>
    </source>
</evidence>
<dbReference type="OrthoDB" id="21539at2759"/>
<dbReference type="Proteomes" id="UP000253551">
    <property type="component" value="Unassembled WGS sequence"/>
</dbReference>
<dbReference type="GO" id="GO:0034063">
    <property type="term" value="P:stress granule assembly"/>
    <property type="evidence" value="ECO:0007669"/>
    <property type="project" value="TreeGrafter"/>
</dbReference>
<dbReference type="SUPFAM" id="SSF50182">
    <property type="entry name" value="Sm-like ribonucleoproteins"/>
    <property type="match status" value="1"/>
</dbReference>
<feature type="domain" description="TFG box profile" evidence="6">
    <location>
        <begin position="400"/>
        <end position="420"/>
    </location>
</feature>
<dbReference type="InterPro" id="IPR025761">
    <property type="entry name" value="FFD_box"/>
</dbReference>
<dbReference type="InterPro" id="IPR047575">
    <property type="entry name" value="Sm"/>
</dbReference>
<dbReference type="PROSITE" id="PS51513">
    <property type="entry name" value="FFD"/>
    <property type="match status" value="1"/>
</dbReference>
<dbReference type="InterPro" id="IPR010920">
    <property type="entry name" value="LSM_dom_sf"/>
</dbReference>
<dbReference type="InterPro" id="IPR025768">
    <property type="entry name" value="TFG_box"/>
</dbReference>
<feature type="compositionally biased region" description="Basic and acidic residues" evidence="3">
    <location>
        <begin position="388"/>
        <end position="412"/>
    </location>
</feature>
<dbReference type="PANTHER" id="PTHR13586:SF0">
    <property type="entry name" value="TRAILER HITCH, ISOFORM H"/>
    <property type="match status" value="1"/>
</dbReference>
<dbReference type="GO" id="GO:0000932">
    <property type="term" value="C:P-body"/>
    <property type="evidence" value="ECO:0007669"/>
    <property type="project" value="TreeGrafter"/>
</dbReference>
<comment type="caution">
    <text evidence="8">The sequence shown here is derived from an EMBL/GenBank/DDBJ whole genome shotgun (WGS) entry which is preliminary data.</text>
</comment>
<organism evidence="8 9">
    <name type="scientific">Rhizopus stolonifer</name>
    <name type="common">Rhizopus nigricans</name>
    <dbReference type="NCBI Taxonomy" id="4846"/>
    <lineage>
        <taxon>Eukaryota</taxon>
        <taxon>Fungi</taxon>
        <taxon>Fungi incertae sedis</taxon>
        <taxon>Mucoromycota</taxon>
        <taxon>Mucoromycotina</taxon>
        <taxon>Mucoromycetes</taxon>
        <taxon>Mucorales</taxon>
        <taxon>Mucorineae</taxon>
        <taxon>Rhizopodaceae</taxon>
        <taxon>Rhizopus</taxon>
    </lineage>
</organism>
<dbReference type="GO" id="GO:0033962">
    <property type="term" value="P:P-body assembly"/>
    <property type="evidence" value="ECO:0007669"/>
    <property type="project" value="TreeGrafter"/>
</dbReference>
<evidence type="ECO:0000259" key="7">
    <source>
        <dbReference type="PROSITE" id="PS52002"/>
    </source>
</evidence>
<dbReference type="Pfam" id="PF09532">
    <property type="entry name" value="FDF"/>
    <property type="match status" value="1"/>
</dbReference>
<gene>
    <name evidence="8" type="ORF">CU098_011868</name>
</gene>
<proteinExistence type="predicted"/>
<feature type="short sequence motif" description="FFD box" evidence="1">
    <location>
        <begin position="373"/>
        <end position="389"/>
    </location>
</feature>
<reference evidence="8 9" key="1">
    <citation type="journal article" date="2018" name="G3 (Bethesda)">
        <title>Phylogenetic and Phylogenomic Definition of Rhizopus Species.</title>
        <authorList>
            <person name="Gryganskyi A.P."/>
            <person name="Golan J."/>
            <person name="Dolatabadi S."/>
            <person name="Mondo S."/>
            <person name="Robb S."/>
            <person name="Idnurm A."/>
            <person name="Muszewska A."/>
            <person name="Steczkiewicz K."/>
            <person name="Masonjones S."/>
            <person name="Liao H.L."/>
            <person name="Gajdeczka M.T."/>
            <person name="Anike F."/>
            <person name="Vuek A."/>
            <person name="Anishchenko I.M."/>
            <person name="Voigt K."/>
            <person name="de Hoog G.S."/>
            <person name="Smith M.E."/>
            <person name="Heitman J."/>
            <person name="Vilgalys R."/>
            <person name="Stajich J.E."/>
        </authorList>
    </citation>
    <scope>NUCLEOTIDE SEQUENCE [LARGE SCALE GENOMIC DNA]</scope>
    <source>
        <strain evidence="8 9">LSU 92-RS-03</strain>
    </source>
</reference>
<feature type="compositionally biased region" description="Pro residues" evidence="3">
    <location>
        <begin position="82"/>
        <end position="92"/>
    </location>
</feature>
<feature type="short sequence motif" description="TFG box" evidence="2">
    <location>
        <begin position="400"/>
        <end position="420"/>
    </location>
</feature>
<dbReference type="EMBL" id="PJQM01000902">
    <property type="protein sequence ID" value="RCI03768.1"/>
    <property type="molecule type" value="Genomic_DNA"/>
</dbReference>
<dbReference type="Gene3D" id="2.30.30.100">
    <property type="match status" value="1"/>
</dbReference>
<dbReference type="InterPro" id="IPR025609">
    <property type="entry name" value="Lsm14-like_N"/>
</dbReference>
<feature type="compositionally biased region" description="Gly residues" evidence="3">
    <location>
        <begin position="435"/>
        <end position="445"/>
    </location>
</feature>
<feature type="region of interest" description="Disordered" evidence="3">
    <location>
        <begin position="311"/>
        <end position="341"/>
    </location>
</feature>
<dbReference type="PROSITE" id="PS51512">
    <property type="entry name" value="DFDF"/>
    <property type="match status" value="1"/>
</dbReference>
<feature type="compositionally biased region" description="Basic and acidic residues" evidence="3">
    <location>
        <begin position="311"/>
        <end position="323"/>
    </location>
</feature>
<dbReference type="PANTHER" id="PTHR13586">
    <property type="entry name" value="SCD6 PROTEIN-RELATED"/>
    <property type="match status" value="1"/>
</dbReference>
<feature type="domain" description="DFDF" evidence="4">
    <location>
        <begin position="330"/>
        <end position="366"/>
    </location>
</feature>
<dbReference type="CDD" id="cd01736">
    <property type="entry name" value="LSm14_N"/>
    <property type="match status" value="1"/>
</dbReference>
<name>A0A367KNK2_RHIST</name>
<protein>
    <recommendedName>
        <fullName evidence="10">FFD box profile domain-containing protein</fullName>
    </recommendedName>
</protein>